<dbReference type="Proteomes" id="UP000253410">
    <property type="component" value="Unassembled WGS sequence"/>
</dbReference>
<reference evidence="2 3" key="1">
    <citation type="submission" date="2018-05" db="EMBL/GenBank/DDBJ databases">
        <title>Chitinophaga sp. K3CV102501T nov., isolated from isolated from a monsoon evergreen broad-leaved forest soil.</title>
        <authorList>
            <person name="Lv Y."/>
        </authorList>
    </citation>
    <scope>NUCLEOTIDE SEQUENCE [LARGE SCALE GENOMIC DNA]</scope>
    <source>
        <strain evidence="2 3">GDMCC 1.1325</strain>
    </source>
</reference>
<evidence type="ECO:0000256" key="1">
    <source>
        <dbReference type="SAM" id="SignalP"/>
    </source>
</evidence>
<feature type="signal peptide" evidence="1">
    <location>
        <begin position="1"/>
        <end position="20"/>
    </location>
</feature>
<feature type="chain" id="PRO_5016776799" description="ATP-binding protein" evidence="1">
    <location>
        <begin position="21"/>
        <end position="295"/>
    </location>
</feature>
<accession>A0A365Y4D2</accession>
<protein>
    <recommendedName>
        <fullName evidence="4">ATP-binding protein</fullName>
    </recommendedName>
</protein>
<proteinExistence type="predicted"/>
<gene>
    <name evidence="2" type="ORF">DF182_12685</name>
</gene>
<dbReference type="EMBL" id="QFFJ01000001">
    <property type="protein sequence ID" value="RBL93370.1"/>
    <property type="molecule type" value="Genomic_DNA"/>
</dbReference>
<dbReference type="RefSeq" id="WP_147243428.1">
    <property type="nucleotide sequence ID" value="NZ_QFFJ01000001.1"/>
</dbReference>
<dbReference type="OrthoDB" id="7675395at2"/>
<dbReference type="AlphaFoldDB" id="A0A365Y4D2"/>
<evidence type="ECO:0008006" key="4">
    <source>
        <dbReference type="Google" id="ProtNLM"/>
    </source>
</evidence>
<name>A0A365Y4D2_9BACT</name>
<organism evidence="2 3">
    <name type="scientific">Chitinophaga flava</name>
    <dbReference type="NCBI Taxonomy" id="2259036"/>
    <lineage>
        <taxon>Bacteria</taxon>
        <taxon>Pseudomonadati</taxon>
        <taxon>Bacteroidota</taxon>
        <taxon>Chitinophagia</taxon>
        <taxon>Chitinophagales</taxon>
        <taxon>Chitinophagaceae</taxon>
        <taxon>Chitinophaga</taxon>
    </lineage>
</organism>
<keyword evidence="3" id="KW-1185">Reference proteome</keyword>
<sequence>MKLSIALLTTLMLTGAVSRAQETIHGLQNPESTIAYKDGYFVSNIGAGLDPGAKDGDGSIAWVKSGKVQSLRYFEDTLNAPKGLEMIGETLYVADIDHLKGYDVRSRKKVFDLNLEGKAGLLNDVTAVNDSLLLVTDSFKGDVLLVNTRKVTSTLLPGNITMANGVLYNAATDEVYVCSMGPNFDGTGQLFHKKLSDAADAFKPVENSPTGLFDGIVQVDATHLLLSDWITVKEPKGGNLFLYDLTAKNFRKIPFKHSPADIALDKRHHALLVPVLLDNNLEIWPLDKLPLFPRH</sequence>
<evidence type="ECO:0000313" key="2">
    <source>
        <dbReference type="EMBL" id="RBL93370.1"/>
    </source>
</evidence>
<keyword evidence="1" id="KW-0732">Signal</keyword>
<dbReference type="SUPFAM" id="SSF63829">
    <property type="entry name" value="Calcium-dependent phosphotriesterase"/>
    <property type="match status" value="1"/>
</dbReference>
<comment type="caution">
    <text evidence="2">The sequence shown here is derived from an EMBL/GenBank/DDBJ whole genome shotgun (WGS) entry which is preliminary data.</text>
</comment>
<evidence type="ECO:0000313" key="3">
    <source>
        <dbReference type="Proteomes" id="UP000253410"/>
    </source>
</evidence>